<dbReference type="PANTHER" id="PTHR33744">
    <property type="entry name" value="CARBOHYDRATE DIACID REGULATOR"/>
    <property type="match status" value="1"/>
</dbReference>
<protein>
    <submittedName>
        <fullName evidence="3">PucR family transcriptional regulator</fullName>
    </submittedName>
</protein>
<organism evidence="3 4">
    <name type="scientific">Kitasatospora paranensis</name>
    <dbReference type="NCBI Taxonomy" id="258053"/>
    <lineage>
        <taxon>Bacteria</taxon>
        <taxon>Bacillati</taxon>
        <taxon>Actinomycetota</taxon>
        <taxon>Actinomycetes</taxon>
        <taxon>Kitasatosporales</taxon>
        <taxon>Streptomycetaceae</taxon>
        <taxon>Kitasatospora</taxon>
    </lineage>
</organism>
<dbReference type="Pfam" id="PF13556">
    <property type="entry name" value="HTH_30"/>
    <property type="match status" value="1"/>
</dbReference>
<reference evidence="4" key="1">
    <citation type="journal article" date="2019" name="Int. J. Syst. Evol. Microbiol.">
        <title>The Global Catalogue of Microorganisms (GCM) 10K type strain sequencing project: providing services to taxonomists for standard genome sequencing and annotation.</title>
        <authorList>
            <consortium name="The Broad Institute Genomics Platform"/>
            <consortium name="The Broad Institute Genome Sequencing Center for Infectious Disease"/>
            <person name="Wu L."/>
            <person name="Ma J."/>
        </authorList>
    </citation>
    <scope>NUCLEOTIDE SEQUENCE [LARGE SCALE GENOMIC DNA]</scope>
    <source>
        <strain evidence="4">CGMCC 1.12859</strain>
    </source>
</reference>
<proteinExistence type="predicted"/>
<dbReference type="InterPro" id="IPR051448">
    <property type="entry name" value="CdaR-like_regulators"/>
</dbReference>
<evidence type="ECO:0000313" key="4">
    <source>
        <dbReference type="Proteomes" id="UP001596435"/>
    </source>
</evidence>
<dbReference type="InterPro" id="IPR012914">
    <property type="entry name" value="PucR_dom"/>
</dbReference>
<dbReference type="Gene3D" id="1.10.10.2840">
    <property type="entry name" value="PucR C-terminal helix-turn-helix domain"/>
    <property type="match status" value="1"/>
</dbReference>
<dbReference type="InterPro" id="IPR042070">
    <property type="entry name" value="PucR_C-HTH_sf"/>
</dbReference>
<dbReference type="Pfam" id="PF07905">
    <property type="entry name" value="PucR"/>
    <property type="match status" value="1"/>
</dbReference>
<feature type="domain" description="Purine catabolism PurC-like" evidence="1">
    <location>
        <begin position="28"/>
        <end position="138"/>
    </location>
</feature>
<name>A0ABW2FLX9_9ACTN</name>
<gene>
    <name evidence="3" type="ORF">ACFQMG_01755</name>
</gene>
<dbReference type="EMBL" id="JBHTAJ010000002">
    <property type="protein sequence ID" value="MFC7178284.1"/>
    <property type="molecule type" value="Genomic_DNA"/>
</dbReference>
<sequence length="516" mass="52461">MAVRWVELRETTMDGVPVRWLVGRRDLGLTVLAGAAGLDTPATWAHSIELADPGPWLAGGELLLTTGLRLPADPAAQRRYVAGLVGAGVAALGFGTGLTYDPVPPALVQAAEAAGLPLVEVPLPTPFVAVTRALMERLAELRYEDAVRAARSQPRMTRAVLRGGPSAVVRELAVAAGGSVLLFGPDGALRTAYPTAAAGAAVGADLPAGHAAQSAVHSGPHGTAAAQPVQVGRRSHGRLVLLVERPLSATDHLLLGHAASLLALDAEKTPRLRAERHRLNGLLLGLLLDTDLPAAADLLAEAGLPAGPGLRLLALAPGPGGDPHTVLAAAGARAEAAGLPRFGAVRDGLAVLLLPGGEAAGEAGAERVRALAGGARAGLSGPHGPEGVRTAWQEARSAVAAAGDGGLVRHESLAGSALTAAPETRAVLLGLARARIGPLAAHDAAHGTELLPSLRAFLEHHGQWEAAAASLGVHRHTLRTRIDRARAVLGTDLDSAHVRAELLMALTVWPPGATGP</sequence>
<evidence type="ECO:0000259" key="2">
    <source>
        <dbReference type="Pfam" id="PF13556"/>
    </source>
</evidence>
<dbReference type="PANTHER" id="PTHR33744:SF1">
    <property type="entry name" value="DNA-BINDING TRANSCRIPTIONAL ACTIVATOR ADER"/>
    <property type="match status" value="1"/>
</dbReference>
<dbReference type="InterPro" id="IPR025736">
    <property type="entry name" value="PucR_C-HTH_dom"/>
</dbReference>
<accession>A0ABW2FLX9</accession>
<feature type="domain" description="PucR C-terminal helix-turn-helix" evidence="2">
    <location>
        <begin position="450"/>
        <end position="507"/>
    </location>
</feature>
<dbReference type="Proteomes" id="UP001596435">
    <property type="component" value="Unassembled WGS sequence"/>
</dbReference>
<keyword evidence="4" id="KW-1185">Reference proteome</keyword>
<evidence type="ECO:0000313" key="3">
    <source>
        <dbReference type="EMBL" id="MFC7178284.1"/>
    </source>
</evidence>
<comment type="caution">
    <text evidence="3">The sequence shown here is derived from an EMBL/GenBank/DDBJ whole genome shotgun (WGS) entry which is preliminary data.</text>
</comment>
<evidence type="ECO:0000259" key="1">
    <source>
        <dbReference type="Pfam" id="PF07905"/>
    </source>
</evidence>
<dbReference type="RefSeq" id="WP_380230283.1">
    <property type="nucleotide sequence ID" value="NZ_JBHTAJ010000002.1"/>
</dbReference>